<reference evidence="1" key="1">
    <citation type="journal article" date="2021" name="IMA Fungus">
        <title>Genomic characterization of three marine fungi, including Emericellopsis atlantica sp. nov. with signatures of a generalist lifestyle and marine biomass degradation.</title>
        <authorList>
            <person name="Hagestad O.C."/>
            <person name="Hou L."/>
            <person name="Andersen J.H."/>
            <person name="Hansen E.H."/>
            <person name="Altermark B."/>
            <person name="Li C."/>
            <person name="Kuhnert E."/>
            <person name="Cox R.J."/>
            <person name="Crous P.W."/>
            <person name="Spatafora J.W."/>
            <person name="Lail K."/>
            <person name="Amirebrahimi M."/>
            <person name="Lipzen A."/>
            <person name="Pangilinan J."/>
            <person name="Andreopoulos W."/>
            <person name="Hayes R.D."/>
            <person name="Ng V."/>
            <person name="Grigoriev I.V."/>
            <person name="Jackson S.A."/>
            <person name="Sutton T.D.S."/>
            <person name="Dobson A.D.W."/>
            <person name="Rama T."/>
        </authorList>
    </citation>
    <scope>NUCLEOTIDE SEQUENCE</scope>
    <source>
        <strain evidence="1">TS7</strain>
    </source>
</reference>
<dbReference type="AlphaFoldDB" id="A0A9P7ZJI0"/>
<dbReference type="RefSeq" id="XP_046117188.1">
    <property type="nucleotide sequence ID" value="XM_046257792.1"/>
</dbReference>
<organism evidence="1 2">
    <name type="scientific">Emericellopsis atlantica</name>
    <dbReference type="NCBI Taxonomy" id="2614577"/>
    <lineage>
        <taxon>Eukaryota</taxon>
        <taxon>Fungi</taxon>
        <taxon>Dikarya</taxon>
        <taxon>Ascomycota</taxon>
        <taxon>Pezizomycotina</taxon>
        <taxon>Sordariomycetes</taxon>
        <taxon>Hypocreomycetidae</taxon>
        <taxon>Hypocreales</taxon>
        <taxon>Bionectriaceae</taxon>
        <taxon>Emericellopsis</taxon>
    </lineage>
</organism>
<proteinExistence type="predicted"/>
<gene>
    <name evidence="1" type="ORF">F5Z01DRAFT_160588</name>
</gene>
<accession>A0A9P7ZJI0</accession>
<dbReference type="Proteomes" id="UP000887229">
    <property type="component" value="Unassembled WGS sequence"/>
</dbReference>
<name>A0A9P7ZJI0_9HYPO</name>
<comment type="caution">
    <text evidence="1">The sequence shown here is derived from an EMBL/GenBank/DDBJ whole genome shotgun (WGS) entry which is preliminary data.</text>
</comment>
<keyword evidence="2" id="KW-1185">Reference proteome</keyword>
<evidence type="ECO:0000313" key="2">
    <source>
        <dbReference type="Proteomes" id="UP000887229"/>
    </source>
</evidence>
<dbReference type="EMBL" id="MU251258">
    <property type="protein sequence ID" value="KAG9253264.1"/>
    <property type="molecule type" value="Genomic_DNA"/>
</dbReference>
<protein>
    <submittedName>
        <fullName evidence="1">Uncharacterized protein</fullName>
    </submittedName>
</protein>
<sequence length="209" mass="21877">MCPEPAINSRDLAGSNRPAAHLCNSNPCRVAANEPLSLFPRASLGGKSASDNGVDVYDSTFVLSMTLACMAVADHAEVAIHIIKWAPACCGSALGAPMYSIAIPSRCRLIAVRTRAKKTGLSGLSTHPSTSPCGRVGPGVVNASFHAAVLQLCLSILQMMLDASKAQQDDFGESSSELACSRCAVKLACLVQYKALEVCATASISFFVW</sequence>
<evidence type="ECO:0000313" key="1">
    <source>
        <dbReference type="EMBL" id="KAG9253264.1"/>
    </source>
</evidence>
<dbReference type="GeneID" id="70288695"/>